<dbReference type="GO" id="GO:0016020">
    <property type="term" value="C:membrane"/>
    <property type="evidence" value="ECO:0007669"/>
    <property type="project" value="TreeGrafter"/>
</dbReference>
<evidence type="ECO:0000313" key="4">
    <source>
        <dbReference type="Proteomes" id="UP000681967"/>
    </source>
</evidence>
<proteinExistence type="predicted"/>
<dbReference type="PANTHER" id="PTHR46689">
    <property type="entry name" value="MEMBRANE PROTEIN, PUTATIVE-RELATED"/>
    <property type="match status" value="1"/>
</dbReference>
<feature type="domain" description="PhoD-like phosphatase" evidence="1">
    <location>
        <begin position="98"/>
        <end position="204"/>
    </location>
</feature>
<dbReference type="EMBL" id="CAJOBJ010006879">
    <property type="protein sequence ID" value="CAF4071904.1"/>
    <property type="molecule type" value="Genomic_DNA"/>
</dbReference>
<comment type="caution">
    <text evidence="3">The sequence shown here is derived from an EMBL/GenBank/DDBJ whole genome shotgun (WGS) entry which is preliminary data.</text>
</comment>
<protein>
    <recommendedName>
        <fullName evidence="1">PhoD-like phosphatase domain-containing protein</fullName>
    </recommendedName>
</protein>
<evidence type="ECO:0000313" key="3">
    <source>
        <dbReference type="EMBL" id="CAF4106119.1"/>
    </source>
</evidence>
<gene>
    <name evidence="3" type="ORF">BYL167_LOCUS19360</name>
    <name evidence="2" type="ORF">GIL414_LOCUS15561</name>
</gene>
<evidence type="ECO:0000259" key="1">
    <source>
        <dbReference type="Pfam" id="PF19050"/>
    </source>
</evidence>
<dbReference type="InterPro" id="IPR043904">
    <property type="entry name" value="PhoD_2-like"/>
</dbReference>
<sequence length="209" mass="24986">INSGIDTIEHSRTMLLYMALVLFITNQDIGEENLNEWNNDNTGENNNLLQTTMEYVVQRPPRPPACRMRPYLQFVTTDLENKLWIGSDYLTNESFCIPQYNQKWRGAFFSCSGFDATVSKEIALGLTYNTVWNHLLSIHEENPFHILLWSGDQNYNDFVIEDVPFLLNWTHMEWNQKWTLEFTDESKYEVKQYYFNNYAEHWERRPEMK</sequence>
<evidence type="ECO:0000313" key="2">
    <source>
        <dbReference type="EMBL" id="CAF4071904.1"/>
    </source>
</evidence>
<organism evidence="3 4">
    <name type="scientific">Rotaria magnacalcarata</name>
    <dbReference type="NCBI Taxonomy" id="392030"/>
    <lineage>
        <taxon>Eukaryota</taxon>
        <taxon>Metazoa</taxon>
        <taxon>Spiralia</taxon>
        <taxon>Gnathifera</taxon>
        <taxon>Rotifera</taxon>
        <taxon>Eurotatoria</taxon>
        <taxon>Bdelloidea</taxon>
        <taxon>Philodinida</taxon>
        <taxon>Philodinidae</taxon>
        <taxon>Rotaria</taxon>
    </lineage>
</organism>
<dbReference type="EMBL" id="CAJOBH010008196">
    <property type="protein sequence ID" value="CAF4106119.1"/>
    <property type="molecule type" value="Genomic_DNA"/>
</dbReference>
<reference evidence="3" key="1">
    <citation type="submission" date="2021-02" db="EMBL/GenBank/DDBJ databases">
        <authorList>
            <person name="Nowell W R."/>
        </authorList>
    </citation>
    <scope>NUCLEOTIDE SEQUENCE</scope>
</reference>
<feature type="non-terminal residue" evidence="3">
    <location>
        <position position="1"/>
    </location>
</feature>
<accession>A0A8S2QPV1</accession>
<dbReference type="PANTHER" id="PTHR46689:SF1">
    <property type="entry name" value="PHOD-LIKE PHOSPHATASE DOMAIN-CONTAINING PROTEIN"/>
    <property type="match status" value="1"/>
</dbReference>
<name>A0A8S2QPV1_9BILA</name>
<dbReference type="Proteomes" id="UP000681967">
    <property type="component" value="Unassembled WGS sequence"/>
</dbReference>
<dbReference type="Pfam" id="PF19050">
    <property type="entry name" value="PhoD_2"/>
    <property type="match status" value="1"/>
</dbReference>
<dbReference type="Proteomes" id="UP000681720">
    <property type="component" value="Unassembled WGS sequence"/>
</dbReference>
<dbReference type="AlphaFoldDB" id="A0A8S2QPV1"/>